<proteinExistence type="predicted"/>
<evidence type="ECO:0000256" key="6">
    <source>
        <dbReference type="ARBA" id="ARBA00023180"/>
    </source>
</evidence>
<gene>
    <name evidence="8" type="ORF">HMPREF1544_03002</name>
</gene>
<dbReference type="GO" id="GO:0016020">
    <property type="term" value="C:membrane"/>
    <property type="evidence" value="ECO:0007669"/>
    <property type="project" value="UniProtKB-SubCell"/>
</dbReference>
<keyword evidence="4 7" id="KW-1133">Transmembrane helix</keyword>
<feature type="transmembrane region" description="Helical" evidence="7">
    <location>
        <begin position="12"/>
        <end position="33"/>
    </location>
</feature>
<accession>S2K4A2</accession>
<reference evidence="9" key="1">
    <citation type="submission" date="2013-05" db="EMBL/GenBank/DDBJ databases">
        <title>The Genome sequence of Mucor circinelloides f. circinelloides 1006PhL.</title>
        <authorList>
            <consortium name="The Broad Institute Genomics Platform"/>
            <person name="Cuomo C."/>
            <person name="Earl A."/>
            <person name="Findley K."/>
            <person name="Lee S.C."/>
            <person name="Walker B."/>
            <person name="Young S."/>
            <person name="Zeng Q."/>
            <person name="Gargeya S."/>
            <person name="Fitzgerald M."/>
            <person name="Haas B."/>
            <person name="Abouelleil A."/>
            <person name="Allen A.W."/>
            <person name="Alvarado L."/>
            <person name="Arachchi H.M."/>
            <person name="Berlin A.M."/>
            <person name="Chapman S.B."/>
            <person name="Gainer-Dewar J."/>
            <person name="Goldberg J."/>
            <person name="Griggs A."/>
            <person name="Gujja S."/>
            <person name="Hansen M."/>
            <person name="Howarth C."/>
            <person name="Imamovic A."/>
            <person name="Ireland A."/>
            <person name="Larimer J."/>
            <person name="McCowan C."/>
            <person name="Murphy C."/>
            <person name="Pearson M."/>
            <person name="Poon T.W."/>
            <person name="Priest M."/>
            <person name="Roberts A."/>
            <person name="Saif S."/>
            <person name="Shea T."/>
            <person name="Sisk P."/>
            <person name="Sykes S."/>
            <person name="Wortman J."/>
            <person name="Nusbaum C."/>
            <person name="Birren B."/>
        </authorList>
    </citation>
    <scope>NUCLEOTIDE SEQUENCE [LARGE SCALE GENOMIC DNA]</scope>
    <source>
        <strain evidence="9">1006PhL</strain>
    </source>
</reference>
<keyword evidence="9" id="KW-1185">Reference proteome</keyword>
<comment type="subcellular location">
    <subcellularLocation>
        <location evidence="1">Membrane</location>
        <topology evidence="1">Single-pass type II membrane protein</topology>
    </subcellularLocation>
</comment>
<evidence type="ECO:0000256" key="2">
    <source>
        <dbReference type="ARBA" id="ARBA00022692"/>
    </source>
</evidence>
<evidence type="ECO:0000313" key="8">
    <source>
        <dbReference type="EMBL" id="EPB90168.1"/>
    </source>
</evidence>
<organism evidence="8 9">
    <name type="scientific">Mucor circinelloides f. circinelloides (strain 1006PhL)</name>
    <name type="common">Mucormycosis agent</name>
    <name type="synonym">Calyptromyces circinelloides</name>
    <dbReference type="NCBI Taxonomy" id="1220926"/>
    <lineage>
        <taxon>Eukaryota</taxon>
        <taxon>Fungi</taxon>
        <taxon>Fungi incertae sedis</taxon>
        <taxon>Mucoromycota</taxon>
        <taxon>Mucoromycotina</taxon>
        <taxon>Mucoromycetes</taxon>
        <taxon>Mucorales</taxon>
        <taxon>Mucorineae</taxon>
        <taxon>Mucoraceae</taxon>
        <taxon>Mucor</taxon>
    </lineage>
</organism>
<dbReference type="eggNOG" id="KOG3765">
    <property type="taxonomic scope" value="Eukaryota"/>
</dbReference>
<evidence type="ECO:0000256" key="5">
    <source>
        <dbReference type="ARBA" id="ARBA00023136"/>
    </source>
</evidence>
<dbReference type="STRING" id="1220926.S2K4A2"/>
<evidence type="ECO:0000256" key="1">
    <source>
        <dbReference type="ARBA" id="ARBA00004606"/>
    </source>
</evidence>
<evidence type="ECO:0000256" key="7">
    <source>
        <dbReference type="SAM" id="Phobius"/>
    </source>
</evidence>
<evidence type="ECO:0000313" key="9">
    <source>
        <dbReference type="Proteomes" id="UP000014254"/>
    </source>
</evidence>
<dbReference type="EMBL" id="KE123924">
    <property type="protein sequence ID" value="EPB90168.1"/>
    <property type="molecule type" value="Genomic_DNA"/>
</dbReference>
<dbReference type="GO" id="GO:0035269">
    <property type="term" value="P:protein O-linked glycosylation via mannose"/>
    <property type="evidence" value="ECO:0007669"/>
    <property type="project" value="TreeGrafter"/>
</dbReference>
<evidence type="ECO:0000256" key="3">
    <source>
        <dbReference type="ARBA" id="ARBA00022968"/>
    </source>
</evidence>
<keyword evidence="2 7" id="KW-0812">Transmembrane</keyword>
<keyword evidence="3" id="KW-0735">Signal-anchor</keyword>
<dbReference type="OrthoDB" id="411524at2759"/>
<dbReference type="InterPro" id="IPR051292">
    <property type="entry name" value="Xyl/GlcA_transferase"/>
</dbReference>
<dbReference type="PANTHER" id="PTHR12270">
    <property type="entry name" value="GLYCOSYLTRANSFERASE-RELATED"/>
    <property type="match status" value="1"/>
</dbReference>
<dbReference type="GO" id="GO:0042285">
    <property type="term" value="F:xylosyltransferase activity"/>
    <property type="evidence" value="ECO:0007669"/>
    <property type="project" value="TreeGrafter"/>
</dbReference>
<protein>
    <recommendedName>
        <fullName evidence="10">Glycosyltransferase family 49 protein</fullName>
    </recommendedName>
</protein>
<dbReference type="GO" id="GO:0015020">
    <property type="term" value="F:glucuronosyltransferase activity"/>
    <property type="evidence" value="ECO:0007669"/>
    <property type="project" value="TreeGrafter"/>
</dbReference>
<dbReference type="PANTHER" id="PTHR12270:SF25">
    <property type="entry name" value="GLYCOSYLTRANSFERASE-LIKE PROTEIN LARGE"/>
    <property type="match status" value="1"/>
</dbReference>
<dbReference type="Gene3D" id="3.90.550.10">
    <property type="entry name" value="Spore Coat Polysaccharide Biosynthesis Protein SpsA, Chain A"/>
    <property type="match status" value="1"/>
</dbReference>
<dbReference type="AlphaFoldDB" id="S2K4A2"/>
<dbReference type="VEuPathDB" id="FungiDB:HMPREF1544_03002"/>
<name>S2K4A2_MUCC1</name>
<keyword evidence="6" id="KW-0325">Glycoprotein</keyword>
<dbReference type="InParanoid" id="S2K4A2"/>
<dbReference type="SUPFAM" id="SSF53448">
    <property type="entry name" value="Nucleotide-diphospho-sugar transferases"/>
    <property type="match status" value="1"/>
</dbReference>
<dbReference type="Pfam" id="PF13896">
    <property type="entry name" value="Glyco_transf_49"/>
    <property type="match status" value="2"/>
</dbReference>
<dbReference type="InterPro" id="IPR029044">
    <property type="entry name" value="Nucleotide-diphossugar_trans"/>
</dbReference>
<dbReference type="Proteomes" id="UP000014254">
    <property type="component" value="Unassembled WGS sequence"/>
</dbReference>
<keyword evidence="5 7" id="KW-0472">Membrane</keyword>
<dbReference type="OMA" id="KGHSATN"/>
<evidence type="ECO:0000256" key="4">
    <source>
        <dbReference type="ARBA" id="ARBA00022989"/>
    </source>
</evidence>
<evidence type="ECO:0008006" key="10">
    <source>
        <dbReference type="Google" id="ProtNLM"/>
    </source>
</evidence>
<sequence length="448" mass="52970">MLDYFSKHIGKYLKYMLLAYALVSITYATARFYNITGPPHARTRRSVIEPILQEKETFFFAPLDQDSIEKDEQQELESIIYYDQLQYSQRDFGGNREPRIDMTSDPVFQSKAFSGAMGPSNVQPYYYKASETNGGEDISISTIVTSDRFPVLSRLASRYQGPISAAIHINDDEQKESILAKLHQTYQENQDMKRHVDVHLIIDKFDRQFNMWRNIAKLYARTDYIMMLDIDFYLCTDFRKDILQNTAIMNKLRQGNTALVIPAFEYIAQSDGFHHEHFPQTKDDLLVEVFEEEKLDMFHRSWEKGHSATNYFKWYTATEPYLVEDYNFSYEPYVIFKRQGSPWCDERFIGYGANKAACLYEIYISGIDYYVLPNDFIIHQSHDYPEATRKRERQFNRKVYTNFREELCLRYSRQFVASNQWETSVADNLRNECKKVRGFTDVIKHINQ</sequence>